<sequence>MAVLLLAMVALPAGETLSRRLLGRGIPGSAVVVQHLTLWVGFLGALLATAAGKHLALSTAEAIPAGWPRRAAGFLSSTVAAVVCALLTVAAAILVNEERGSARTLTFGIPFWWSELVVPVGTAFMAVRFAWRAGEGRRAGLARAGAFAAIGLVLLVGEAAHATPDDFPLSALGPLGHAISAAAAFLEAHAGALTGSPHLLVWIYGLALLVAFLLGAPVFVAMAGLAMALFFKDGTPIAAVPTETLRLVTNPTLPAIPLLTVAGYVLAEGGSAKRLVRAYKGLFGWMPGGIAVMAAFVCALFTTFTGASGVTILALGGLILPALLDEGYPEDFSVGLVTAAGSLGLLFPPSLPVILYGVVAQTPIDHLFLGGLVPGLIMVLLVAAYGIFVGVRARAPRQPFQPGEAWRALWDAKWDLGLPTLVVLVVGTGFATVVEASALACAYSIVVEMAVFREVRPLRDLPDVLAHAATLVGSVVILLGVALGLTSWFVDAEIPTQLVDWMTAHVHSPALFLLVLNVALLVLGSVLEIYSAIVVLAPLVAPLGVAYGIEPVHLGVVFLANLELGFLFPPMGLNLFLSASRFQKPLPYLYRKTLPFLVIMAIGVLLITYLPAITTGVVRAVKP</sequence>
<feature type="domain" description="TRAP C4-dicarboxylate transport system permease DctM subunit" evidence="10">
    <location>
        <begin position="207"/>
        <end position="613"/>
    </location>
</feature>
<evidence type="ECO:0000259" key="10">
    <source>
        <dbReference type="Pfam" id="PF06808"/>
    </source>
</evidence>
<evidence type="ECO:0000256" key="6">
    <source>
        <dbReference type="ARBA" id="ARBA00022989"/>
    </source>
</evidence>
<evidence type="ECO:0000313" key="12">
    <source>
        <dbReference type="Proteomes" id="UP001162734"/>
    </source>
</evidence>
<name>A0ABN6N8D8_9BACT</name>
<feature type="transmembrane region" description="Helical" evidence="8">
    <location>
        <begin position="28"/>
        <end position="51"/>
    </location>
</feature>
<dbReference type="EMBL" id="AP025592">
    <property type="protein sequence ID" value="BDG09306.1"/>
    <property type="molecule type" value="Genomic_DNA"/>
</dbReference>
<evidence type="ECO:0000313" key="11">
    <source>
        <dbReference type="EMBL" id="BDG09306.1"/>
    </source>
</evidence>
<feature type="transmembrane region" description="Helical" evidence="8">
    <location>
        <begin position="251"/>
        <end position="267"/>
    </location>
</feature>
<protein>
    <recommendedName>
        <fullName evidence="13">TRAP dicarboxylate transporter, DctM subunit</fullName>
    </recommendedName>
</protein>
<dbReference type="PANTHER" id="PTHR33362">
    <property type="entry name" value="SIALIC ACID TRAP TRANSPORTER PERMEASE PROTEIN SIAT-RELATED"/>
    <property type="match status" value="1"/>
</dbReference>
<dbReference type="InterPro" id="IPR010656">
    <property type="entry name" value="DctM"/>
</dbReference>
<dbReference type="RefSeq" id="WP_248341412.1">
    <property type="nucleotide sequence ID" value="NZ_AP025592.1"/>
</dbReference>
<feature type="transmembrane region" description="Helical" evidence="8">
    <location>
        <begin position="596"/>
        <end position="618"/>
    </location>
</feature>
<feature type="transmembrane region" description="Helical" evidence="8">
    <location>
        <begin position="332"/>
        <end position="355"/>
    </location>
</feature>
<feature type="transmembrane region" description="Helical" evidence="8">
    <location>
        <begin position="141"/>
        <end position="161"/>
    </location>
</feature>
<feature type="transmembrane region" description="Helical" evidence="8">
    <location>
        <begin position="464"/>
        <end position="490"/>
    </location>
</feature>
<evidence type="ECO:0000256" key="2">
    <source>
        <dbReference type="ARBA" id="ARBA00022448"/>
    </source>
</evidence>
<reference evidence="12" key="1">
    <citation type="journal article" date="2022" name="Int. J. Syst. Evol. Microbiol.">
        <title>Anaeromyxobacter oryzae sp. nov., Anaeromyxobacter diazotrophicus sp. nov. and Anaeromyxobacter paludicola sp. nov., isolated from paddy soils.</title>
        <authorList>
            <person name="Itoh H."/>
            <person name="Xu Z."/>
            <person name="Mise K."/>
            <person name="Masuda Y."/>
            <person name="Ushijima N."/>
            <person name="Hayakawa C."/>
            <person name="Shiratori Y."/>
            <person name="Senoo K."/>
        </authorList>
    </citation>
    <scope>NUCLEOTIDE SEQUENCE [LARGE SCALE GENOMIC DNA]</scope>
    <source>
        <strain evidence="12">Red630</strain>
    </source>
</reference>
<comment type="subcellular location">
    <subcellularLocation>
        <location evidence="1">Cell inner membrane</location>
        <topology evidence="1">Multi-pass membrane protein</topology>
    </subcellularLocation>
</comment>
<organism evidence="11 12">
    <name type="scientific">Anaeromyxobacter paludicola</name>
    <dbReference type="NCBI Taxonomy" id="2918171"/>
    <lineage>
        <taxon>Bacteria</taxon>
        <taxon>Pseudomonadati</taxon>
        <taxon>Myxococcota</taxon>
        <taxon>Myxococcia</taxon>
        <taxon>Myxococcales</taxon>
        <taxon>Cystobacterineae</taxon>
        <taxon>Anaeromyxobacteraceae</taxon>
        <taxon>Anaeromyxobacter</taxon>
    </lineage>
</organism>
<feature type="transmembrane region" description="Helical" evidence="8">
    <location>
        <begin position="107"/>
        <end position="129"/>
    </location>
</feature>
<evidence type="ECO:0000256" key="8">
    <source>
        <dbReference type="SAM" id="Phobius"/>
    </source>
</evidence>
<evidence type="ECO:0000256" key="5">
    <source>
        <dbReference type="ARBA" id="ARBA00022692"/>
    </source>
</evidence>
<feature type="transmembrane region" description="Helical" evidence="8">
    <location>
        <begin position="288"/>
        <end position="320"/>
    </location>
</feature>
<feature type="transmembrane region" description="Helical" evidence="8">
    <location>
        <begin position="552"/>
        <end position="576"/>
    </location>
</feature>
<feature type="transmembrane region" description="Helical" evidence="8">
    <location>
        <begin position="421"/>
        <end position="452"/>
    </location>
</feature>
<keyword evidence="3" id="KW-1003">Cell membrane</keyword>
<feature type="transmembrane region" description="Helical" evidence="8">
    <location>
        <begin position="72"/>
        <end position="95"/>
    </location>
</feature>
<dbReference type="InterPro" id="IPR055348">
    <property type="entry name" value="DctQ"/>
</dbReference>
<evidence type="ECO:0008006" key="13">
    <source>
        <dbReference type="Google" id="ProtNLM"/>
    </source>
</evidence>
<dbReference type="Pfam" id="PF06808">
    <property type="entry name" value="DctM"/>
    <property type="match status" value="1"/>
</dbReference>
<dbReference type="InterPro" id="IPR004681">
    <property type="entry name" value="TRAP_DctM"/>
</dbReference>
<feature type="transmembrane region" description="Helical" evidence="8">
    <location>
        <begin position="510"/>
        <end position="540"/>
    </location>
</feature>
<feature type="transmembrane region" description="Helical" evidence="8">
    <location>
        <begin position="367"/>
        <end position="388"/>
    </location>
</feature>
<keyword evidence="4" id="KW-0997">Cell inner membrane</keyword>
<evidence type="ECO:0000256" key="7">
    <source>
        <dbReference type="ARBA" id="ARBA00023136"/>
    </source>
</evidence>
<dbReference type="Proteomes" id="UP001162734">
    <property type="component" value="Chromosome"/>
</dbReference>
<dbReference type="NCBIfam" id="TIGR00786">
    <property type="entry name" value="dctM"/>
    <property type="match status" value="1"/>
</dbReference>
<keyword evidence="7 8" id="KW-0472">Membrane</keyword>
<feature type="transmembrane region" description="Helical" evidence="8">
    <location>
        <begin position="199"/>
        <end position="231"/>
    </location>
</feature>
<evidence type="ECO:0000256" key="3">
    <source>
        <dbReference type="ARBA" id="ARBA00022475"/>
    </source>
</evidence>
<evidence type="ECO:0000256" key="4">
    <source>
        <dbReference type="ARBA" id="ARBA00022519"/>
    </source>
</evidence>
<accession>A0ABN6N8D8</accession>
<proteinExistence type="predicted"/>
<dbReference type="PANTHER" id="PTHR33362:SF5">
    <property type="entry name" value="C4-DICARBOXYLATE TRAP TRANSPORTER LARGE PERMEASE PROTEIN DCTM"/>
    <property type="match status" value="1"/>
</dbReference>
<evidence type="ECO:0000256" key="1">
    <source>
        <dbReference type="ARBA" id="ARBA00004429"/>
    </source>
</evidence>
<evidence type="ECO:0000259" key="9">
    <source>
        <dbReference type="Pfam" id="PF04290"/>
    </source>
</evidence>
<keyword evidence="6 8" id="KW-1133">Transmembrane helix</keyword>
<gene>
    <name evidence="11" type="ORF">AMPC_24190</name>
</gene>
<keyword evidence="12" id="KW-1185">Reference proteome</keyword>
<keyword evidence="5 8" id="KW-0812">Transmembrane</keyword>
<dbReference type="Pfam" id="PF04290">
    <property type="entry name" value="DctQ"/>
    <property type="match status" value="1"/>
</dbReference>
<keyword evidence="2" id="KW-0813">Transport</keyword>
<feature type="domain" description="Tripartite ATP-independent periplasmic transporters DctQ component" evidence="9">
    <location>
        <begin position="8"/>
        <end position="130"/>
    </location>
</feature>